<evidence type="ECO:0000256" key="2">
    <source>
        <dbReference type="SAM" id="SignalP"/>
    </source>
</evidence>
<keyword evidence="2" id="KW-0732">Signal</keyword>
<dbReference type="EMBL" id="CP042239">
    <property type="protein sequence ID" value="QDX26208.1"/>
    <property type="molecule type" value="Genomic_DNA"/>
</dbReference>
<accession>A0A518RFI1</accession>
<evidence type="ECO:0000256" key="1">
    <source>
        <dbReference type="SAM" id="MobiDB-lite"/>
    </source>
</evidence>
<evidence type="ECO:0000313" key="4">
    <source>
        <dbReference type="Proteomes" id="UP000318055"/>
    </source>
</evidence>
<dbReference type="OrthoDB" id="7589509at2"/>
<protein>
    <submittedName>
        <fullName evidence="3">Uncharacterized protein</fullName>
    </submittedName>
</protein>
<gene>
    <name evidence="3" type="ORF">FPZ54_09370</name>
</gene>
<proteinExistence type="predicted"/>
<dbReference type="RefSeq" id="WP_145846634.1">
    <property type="nucleotide sequence ID" value="NZ_CP042239.1"/>
</dbReference>
<evidence type="ECO:0000313" key="3">
    <source>
        <dbReference type="EMBL" id="QDX26208.1"/>
    </source>
</evidence>
<dbReference type="Proteomes" id="UP000318055">
    <property type="component" value="Chromosome"/>
</dbReference>
<feature type="signal peptide" evidence="2">
    <location>
        <begin position="1"/>
        <end position="22"/>
    </location>
</feature>
<sequence>MSARFAKFLALPLLAAALSAQVNPPEPAQDAADPSPKILPDTENSRATDTLLLGYRLADYARATKDARAMIVAARMIDSIPLKKGTDKGRLDREMVTEGAVDTLTAADLFAEAGRLAAGDPDLLAEIEASQAEQTRGVACPCNSIRTARFVPAKTTWTLRVTRRGGEPFVVGARRDSAVPVVLRVLDENGGLMCQDRSGNVTLYCRVNPIWTGPVSVQTVNYGEQGTGVALVSN</sequence>
<name>A0A518RFI1_9SPHN</name>
<reference evidence="3 4" key="1">
    <citation type="submission" date="2019-07" db="EMBL/GenBank/DDBJ databases">
        <title>Sphingomonas alkalisoli sp. nov., isolated from rhizosphere soil of Suaedae salsa.</title>
        <authorList>
            <person name="Zhang H."/>
            <person name="Xu L."/>
            <person name="Zhang J.-X."/>
            <person name="Sun J.-Q."/>
        </authorList>
    </citation>
    <scope>NUCLEOTIDE SEQUENCE [LARGE SCALE GENOMIC DNA]</scope>
    <source>
        <strain evidence="3 4">XS-10</strain>
    </source>
</reference>
<feature type="chain" id="PRO_5021937226" evidence="2">
    <location>
        <begin position="23"/>
        <end position="234"/>
    </location>
</feature>
<dbReference type="AlphaFoldDB" id="A0A518RFI1"/>
<keyword evidence="4" id="KW-1185">Reference proteome</keyword>
<organism evidence="3 4">
    <name type="scientific">Sphingomonas suaedae</name>
    <dbReference type="NCBI Taxonomy" id="2599297"/>
    <lineage>
        <taxon>Bacteria</taxon>
        <taxon>Pseudomonadati</taxon>
        <taxon>Pseudomonadota</taxon>
        <taxon>Alphaproteobacteria</taxon>
        <taxon>Sphingomonadales</taxon>
        <taxon>Sphingomonadaceae</taxon>
        <taxon>Sphingomonas</taxon>
    </lineage>
</organism>
<feature type="region of interest" description="Disordered" evidence="1">
    <location>
        <begin position="24"/>
        <end position="43"/>
    </location>
</feature>
<dbReference type="KEGG" id="ssua:FPZ54_09370"/>